<evidence type="ECO:0000256" key="9">
    <source>
        <dbReference type="ARBA" id="ARBA00023015"/>
    </source>
</evidence>
<evidence type="ECO:0000256" key="10">
    <source>
        <dbReference type="ARBA" id="ARBA00023125"/>
    </source>
</evidence>
<dbReference type="GO" id="GO:0039648">
    <property type="term" value="P:symbiont-mediated perturbation of host ubiquitin-like protein modification"/>
    <property type="evidence" value="ECO:0007669"/>
    <property type="project" value="UniProtKB-UniRule"/>
</dbReference>
<evidence type="ECO:0000256" key="5">
    <source>
        <dbReference type="ARBA" id="ARBA00022632"/>
    </source>
</evidence>
<dbReference type="GO" id="GO:0030430">
    <property type="term" value="C:host cell cytoplasm"/>
    <property type="evidence" value="ECO:0007669"/>
    <property type="project" value="UniProtKB-SubCell"/>
</dbReference>
<reference evidence="18" key="1">
    <citation type="journal article" date="2018" name="Nat. Med.">
        <title>Expanded skin virome in DOCK8-deficient patients.</title>
        <authorList>
            <consortium name="NISC Comparative Sequencing Program"/>
            <person name="Tirosh O."/>
            <person name="Conlan S."/>
            <person name="Deming C."/>
            <person name="Lee-Lin S.Q."/>
            <person name="Huang X."/>
            <person name="Su H.C."/>
            <person name="Freeman A.F."/>
            <person name="Segre J.A."/>
            <person name="Kong H.H."/>
        </authorList>
    </citation>
    <scope>NUCLEOTIDE SEQUENCE</scope>
    <source>
        <strain evidence="18">HPV-mSK_044</strain>
    </source>
</reference>
<evidence type="ECO:0000256" key="4">
    <source>
        <dbReference type="ARBA" id="ARBA00022581"/>
    </source>
</evidence>
<keyword evidence="5 16" id="KW-1090">Inhibition of host innate immune response by virus</keyword>
<evidence type="ECO:0000256" key="17">
    <source>
        <dbReference type="RuleBase" id="RU363123"/>
    </source>
</evidence>
<dbReference type="GO" id="GO:0042025">
    <property type="term" value="C:host cell nucleus"/>
    <property type="evidence" value="ECO:0007669"/>
    <property type="project" value="UniProtKB-SubCell"/>
</dbReference>
<comment type="caution">
    <text evidence="16">Lacks conserved residue(s) required for the propagation of feature annotation.</text>
</comment>
<comment type="similarity">
    <text evidence="1 16 17">Belongs to the papillomaviridae E6 protein family.</text>
</comment>
<evidence type="ECO:0000256" key="6">
    <source>
        <dbReference type="ARBA" id="ARBA00022723"/>
    </source>
</evidence>
<keyword evidence="4 16" id="KW-0945">Host-virus interaction</keyword>
<keyword evidence="2 16" id="KW-0244">Early protein</keyword>
<dbReference type="GO" id="GO:0006355">
    <property type="term" value="P:regulation of DNA-templated transcription"/>
    <property type="evidence" value="ECO:0007669"/>
    <property type="project" value="UniProtKB-UniRule"/>
</dbReference>
<dbReference type="GO" id="GO:0003677">
    <property type="term" value="F:DNA binding"/>
    <property type="evidence" value="ECO:0007669"/>
    <property type="project" value="UniProtKB-UniRule"/>
</dbReference>
<feature type="zinc finger region" evidence="16">
    <location>
        <begin position="101"/>
        <end position="137"/>
    </location>
</feature>
<comment type="subunit">
    <text evidence="16">Forms homodimers. Interacts with ubiquitin-protein ligase UBE3A/E6-AP; this interaction stimulates UBE3A ubiquitin activity. Interacts with host BAK1.</text>
</comment>
<evidence type="ECO:0000256" key="14">
    <source>
        <dbReference type="ARBA" id="ARBA00023280"/>
    </source>
</evidence>
<keyword evidence="8 16" id="KW-0862">Zinc</keyword>
<keyword evidence="9 16" id="KW-0805">Transcription regulation</keyword>
<organism evidence="18">
    <name type="scientific">Human papillomavirus</name>
    <dbReference type="NCBI Taxonomy" id="10566"/>
    <lineage>
        <taxon>Viruses</taxon>
        <taxon>Monodnaviria</taxon>
        <taxon>Shotokuvirae</taxon>
        <taxon>Cossaviricota</taxon>
        <taxon>Papovaviricetes</taxon>
        <taxon>Zurhausenvirales</taxon>
        <taxon>Papillomaviridae</taxon>
    </lineage>
</organism>
<evidence type="ECO:0000256" key="8">
    <source>
        <dbReference type="ARBA" id="ARBA00022833"/>
    </source>
</evidence>
<keyword evidence="3 16" id="KW-1048">Host nucleus</keyword>
<evidence type="ECO:0000256" key="16">
    <source>
        <dbReference type="HAMAP-Rule" id="MF_04006"/>
    </source>
</evidence>
<keyword evidence="15 16" id="KW-1119">Modulation of host cell apoptosis by virus</keyword>
<keyword evidence="7 16" id="KW-0863">Zinc-finger</keyword>
<evidence type="ECO:0000256" key="3">
    <source>
        <dbReference type="ARBA" id="ARBA00022562"/>
    </source>
</evidence>
<evidence type="ECO:0000313" key="18">
    <source>
        <dbReference type="EMBL" id="AYA93614.1"/>
    </source>
</evidence>
<keyword evidence="14 16" id="KW-0899">Viral immunoevasion</keyword>
<keyword evidence="12 16" id="KW-0804">Transcription</keyword>
<evidence type="ECO:0000256" key="15">
    <source>
        <dbReference type="ARBA" id="ARBA00023323"/>
    </source>
</evidence>
<sequence length="141" mass="16583">MAGLQATNLEDYCKLNNISFFDLSLRCVFCKHKIDTLELAAFHEKHLSLVFKEDGQCYASCSNCLRLAARYELENFYRCSVEATCIEFVCKKPLKEIIVRCVLCYKLLDLIEKYDCIVGDLPFVLVRRHWRNYCRFCVKQI</sequence>
<dbReference type="Gene3D" id="3.30.240.40">
    <property type="entry name" value="E6 early regulatory protein"/>
    <property type="match status" value="2"/>
</dbReference>
<dbReference type="GO" id="GO:0006351">
    <property type="term" value="P:DNA-templated transcription"/>
    <property type="evidence" value="ECO:0007669"/>
    <property type="project" value="UniProtKB-UniRule"/>
</dbReference>
<dbReference type="SUPFAM" id="SSF161229">
    <property type="entry name" value="E6 C-terminal domain-like"/>
    <property type="match status" value="2"/>
</dbReference>
<dbReference type="GO" id="GO:0039502">
    <property type="term" value="P:symbiont-mediated suppression of host type I interferon-mediated signaling pathway"/>
    <property type="evidence" value="ECO:0007669"/>
    <property type="project" value="UniProtKB-UniRule"/>
</dbReference>
<protein>
    <recommendedName>
        <fullName evidence="16 17">Protein E6</fullName>
    </recommendedName>
</protein>
<keyword evidence="11 16" id="KW-0010">Activator</keyword>
<evidence type="ECO:0000256" key="1">
    <source>
        <dbReference type="ARBA" id="ARBA00006346"/>
    </source>
</evidence>
<dbReference type="GO" id="GO:0052150">
    <property type="term" value="P:symbiont-mediated perturbation of host apoptosis"/>
    <property type="evidence" value="ECO:0007669"/>
    <property type="project" value="UniProtKB-KW"/>
</dbReference>
<evidence type="ECO:0000256" key="2">
    <source>
        <dbReference type="ARBA" id="ARBA00022518"/>
    </source>
</evidence>
<proteinExistence type="inferred from homology"/>
<keyword evidence="6 16" id="KW-0479">Metal-binding</keyword>
<dbReference type="GO" id="GO:0008270">
    <property type="term" value="F:zinc ion binding"/>
    <property type="evidence" value="ECO:0007669"/>
    <property type="project" value="UniProtKB-KW"/>
</dbReference>
<evidence type="ECO:0000256" key="13">
    <source>
        <dbReference type="ARBA" id="ARBA00023200"/>
    </source>
</evidence>
<accession>A0A385PI39</accession>
<evidence type="ECO:0000256" key="12">
    <source>
        <dbReference type="ARBA" id="ARBA00023163"/>
    </source>
</evidence>
<dbReference type="InterPro" id="IPR001334">
    <property type="entry name" value="E6"/>
</dbReference>
<keyword evidence="13 16" id="KW-1035">Host cytoplasm</keyword>
<comment type="function">
    <text evidence="16">Plays a major role in the induction and maintenance of cellular transformation. E6 associates with host UBE3A/E6-AP ubiquitin-protein ligase and modulates its activity. Protects host keratinocytes from apoptosis by mediating the degradation of host BAK1. May also inhibit host immune response.</text>
</comment>
<dbReference type="GO" id="GO:0052170">
    <property type="term" value="P:symbiont-mediated suppression of host innate immune response"/>
    <property type="evidence" value="ECO:0007669"/>
    <property type="project" value="UniProtKB-KW"/>
</dbReference>
<comment type="subcellular location">
    <subcellularLocation>
        <location evidence="16 17">Host cytoplasm</location>
    </subcellularLocation>
    <subcellularLocation>
        <location evidence="16 17">Host nucleus</location>
    </subcellularLocation>
</comment>
<dbReference type="HAMAP" id="MF_04006">
    <property type="entry name" value="HPV_E6"/>
    <property type="match status" value="1"/>
</dbReference>
<evidence type="ECO:0000256" key="7">
    <source>
        <dbReference type="ARBA" id="ARBA00022771"/>
    </source>
</evidence>
<evidence type="ECO:0000256" key="11">
    <source>
        <dbReference type="ARBA" id="ARBA00023159"/>
    </source>
</evidence>
<dbReference type="EMBL" id="MH777191">
    <property type="protein sequence ID" value="AYA93614.1"/>
    <property type="molecule type" value="Genomic_DNA"/>
</dbReference>
<name>A0A385PI39_9PAPI</name>
<keyword evidence="10 16" id="KW-0238">DNA-binding</keyword>
<gene>
    <name evidence="16" type="primary">E6</name>
</gene>
<dbReference type="Pfam" id="PF00518">
    <property type="entry name" value="E6"/>
    <property type="match status" value="1"/>
</dbReference>
<dbReference type="InterPro" id="IPR038575">
    <property type="entry name" value="E6_sf"/>
</dbReference>